<name>A0A2P8EK49_9GAMM</name>
<feature type="domain" description="DUF2489" evidence="2">
    <location>
        <begin position="17"/>
        <end position="150"/>
    </location>
</feature>
<keyword evidence="1" id="KW-0472">Membrane</keyword>
<keyword evidence="1" id="KW-0812">Transmembrane</keyword>
<reference evidence="3 4" key="1">
    <citation type="submission" date="2018-03" db="EMBL/GenBank/DDBJ databases">
        <title>Genomic Encyclopedia of Archaeal and Bacterial Type Strains, Phase II (KMG-II): from individual species to whole genera.</title>
        <authorList>
            <person name="Goeker M."/>
        </authorList>
    </citation>
    <scope>NUCLEOTIDE SEQUENCE [LARGE SCALE GENOMIC DNA]</scope>
    <source>
        <strain evidence="3 4">DSM 17586</strain>
    </source>
</reference>
<dbReference type="InterPro" id="IPR019617">
    <property type="entry name" value="DUF2489"/>
</dbReference>
<proteinExistence type="predicted"/>
<keyword evidence="1" id="KW-1133">Transmembrane helix</keyword>
<sequence length="158" mass="18132">MSTTLIYSLTAAGLLAILTLSALIYRQVQRARIQREQQAAREAEAIAHFEAHHQYLEESIRLVAGAILHDEKMTLTEGCIRLKVLLENYRPQLLQQETYAVISEVYDKTSHMPIKEEWQALPKKLKHSYQQEMQALEQQYEAALQVVARELSSGEPLK</sequence>
<evidence type="ECO:0000313" key="3">
    <source>
        <dbReference type="EMBL" id="PSL09791.1"/>
    </source>
</evidence>
<dbReference type="EMBL" id="PYGI01000029">
    <property type="protein sequence ID" value="PSL09791.1"/>
    <property type="molecule type" value="Genomic_DNA"/>
</dbReference>
<protein>
    <submittedName>
        <fullName evidence="3">Uncharacterized protein DUF2489</fullName>
    </submittedName>
</protein>
<dbReference type="AlphaFoldDB" id="A0A2P8EK49"/>
<organism evidence="3 4">
    <name type="scientific">Marinobacterium halophilum</name>
    <dbReference type="NCBI Taxonomy" id="267374"/>
    <lineage>
        <taxon>Bacteria</taxon>
        <taxon>Pseudomonadati</taxon>
        <taxon>Pseudomonadota</taxon>
        <taxon>Gammaproteobacteria</taxon>
        <taxon>Oceanospirillales</taxon>
        <taxon>Oceanospirillaceae</taxon>
        <taxon>Marinobacterium</taxon>
    </lineage>
</organism>
<comment type="caution">
    <text evidence="3">The sequence shown here is derived from an EMBL/GenBank/DDBJ whole genome shotgun (WGS) entry which is preliminary data.</text>
</comment>
<evidence type="ECO:0000259" key="2">
    <source>
        <dbReference type="Pfam" id="PF10675"/>
    </source>
</evidence>
<dbReference type="Pfam" id="PF10675">
    <property type="entry name" value="DUF2489"/>
    <property type="match status" value="1"/>
</dbReference>
<keyword evidence="4" id="KW-1185">Reference proteome</keyword>
<dbReference type="RefSeq" id="WP_170069373.1">
    <property type="nucleotide sequence ID" value="NZ_PYGI01000029.1"/>
</dbReference>
<accession>A0A2P8EK49</accession>
<evidence type="ECO:0000256" key="1">
    <source>
        <dbReference type="SAM" id="Phobius"/>
    </source>
</evidence>
<evidence type="ECO:0000313" key="4">
    <source>
        <dbReference type="Proteomes" id="UP000242133"/>
    </source>
</evidence>
<gene>
    <name evidence="3" type="ORF">CLV44_12910</name>
</gene>
<dbReference type="Proteomes" id="UP000242133">
    <property type="component" value="Unassembled WGS sequence"/>
</dbReference>
<feature type="transmembrane region" description="Helical" evidence="1">
    <location>
        <begin position="6"/>
        <end position="25"/>
    </location>
</feature>